<sequence>MDRISDIETFVTVIEQGNLSAAARHLGRSLPSVSRSLAALEQSVGVELVRRTTHQTQATDEGRQFYQRVKQALALLGEAKQEAKAHRIAPSGLLRISAAVQLADDILPVIAAYMERYTKVEIDLALSDRFVDLVKGGFDLAIRAGEMLDSSLKARQFGTSRCVTYAAPAYLARNGRPEHPSDLADHPCIFRKGDRRAGHWRFVVDGAALEIKVAGRLHLDNAAASHAAVTQGLGIGWAPLWQIQGLVDAGAVEILLERFECRPVSLHVVWPATRHLPAKARLFIDMLSARGNAKSQVRLSTGKDPS</sequence>
<dbReference type="EMBL" id="RYYV01000037">
    <property type="protein sequence ID" value="RUL69185.1"/>
    <property type="molecule type" value="Genomic_DNA"/>
</dbReference>
<dbReference type="InterPro" id="IPR058163">
    <property type="entry name" value="LysR-type_TF_proteobact-type"/>
</dbReference>
<dbReference type="InterPro" id="IPR000847">
    <property type="entry name" value="LysR_HTH_N"/>
</dbReference>
<comment type="caution">
    <text evidence="6">The sequence shown here is derived from an EMBL/GenBank/DDBJ whole genome shotgun (WGS) entry which is preliminary data.</text>
</comment>
<dbReference type="CDD" id="cd08422">
    <property type="entry name" value="PBP2_CrgA_like"/>
    <property type="match status" value="1"/>
</dbReference>
<evidence type="ECO:0000313" key="7">
    <source>
        <dbReference type="Proteomes" id="UP000274358"/>
    </source>
</evidence>
<evidence type="ECO:0000313" key="6">
    <source>
        <dbReference type="EMBL" id="RUL69185.1"/>
    </source>
</evidence>
<dbReference type="OrthoDB" id="9810065at2"/>
<evidence type="ECO:0000256" key="2">
    <source>
        <dbReference type="ARBA" id="ARBA00023015"/>
    </source>
</evidence>
<dbReference type="Pfam" id="PF03466">
    <property type="entry name" value="LysR_substrate"/>
    <property type="match status" value="1"/>
</dbReference>
<dbReference type="Gene3D" id="1.10.10.10">
    <property type="entry name" value="Winged helix-like DNA-binding domain superfamily/Winged helix DNA-binding domain"/>
    <property type="match status" value="1"/>
</dbReference>
<dbReference type="GO" id="GO:0006351">
    <property type="term" value="P:DNA-templated transcription"/>
    <property type="evidence" value="ECO:0007669"/>
    <property type="project" value="TreeGrafter"/>
</dbReference>
<dbReference type="Pfam" id="PF00126">
    <property type="entry name" value="HTH_1"/>
    <property type="match status" value="1"/>
</dbReference>
<gene>
    <name evidence="6" type="ORF">EKH80_22920</name>
</gene>
<name>A0A3S0RH95_9GAMM</name>
<evidence type="ECO:0000259" key="5">
    <source>
        <dbReference type="PROSITE" id="PS50931"/>
    </source>
</evidence>
<dbReference type="GO" id="GO:0003700">
    <property type="term" value="F:DNA-binding transcription factor activity"/>
    <property type="evidence" value="ECO:0007669"/>
    <property type="project" value="InterPro"/>
</dbReference>
<dbReference type="PANTHER" id="PTHR30537:SF5">
    <property type="entry name" value="HTH-TYPE TRANSCRIPTIONAL ACTIVATOR TTDR-RELATED"/>
    <property type="match status" value="1"/>
</dbReference>
<organism evidence="6 7">
    <name type="scientific">Dyella choica</name>
    <dbReference type="NCBI Taxonomy" id="1927959"/>
    <lineage>
        <taxon>Bacteria</taxon>
        <taxon>Pseudomonadati</taxon>
        <taxon>Pseudomonadota</taxon>
        <taxon>Gammaproteobacteria</taxon>
        <taxon>Lysobacterales</taxon>
        <taxon>Rhodanobacteraceae</taxon>
        <taxon>Dyella</taxon>
    </lineage>
</organism>
<dbReference type="FunFam" id="1.10.10.10:FF:000001">
    <property type="entry name" value="LysR family transcriptional regulator"/>
    <property type="match status" value="1"/>
</dbReference>
<keyword evidence="2" id="KW-0805">Transcription regulation</keyword>
<comment type="similarity">
    <text evidence="1">Belongs to the LysR transcriptional regulatory family.</text>
</comment>
<dbReference type="RefSeq" id="WP_126687127.1">
    <property type="nucleotide sequence ID" value="NZ_RYYV01000037.1"/>
</dbReference>
<evidence type="ECO:0000256" key="4">
    <source>
        <dbReference type="ARBA" id="ARBA00023163"/>
    </source>
</evidence>
<dbReference type="SUPFAM" id="SSF53850">
    <property type="entry name" value="Periplasmic binding protein-like II"/>
    <property type="match status" value="1"/>
</dbReference>
<protein>
    <submittedName>
        <fullName evidence="6">LysR family transcriptional regulator</fullName>
    </submittedName>
</protein>
<dbReference type="InterPro" id="IPR036388">
    <property type="entry name" value="WH-like_DNA-bd_sf"/>
</dbReference>
<accession>A0A3S0RH95</accession>
<dbReference type="SUPFAM" id="SSF46785">
    <property type="entry name" value="Winged helix' DNA-binding domain"/>
    <property type="match status" value="1"/>
</dbReference>
<dbReference type="AlphaFoldDB" id="A0A3S0RH95"/>
<dbReference type="Gene3D" id="3.40.190.290">
    <property type="match status" value="1"/>
</dbReference>
<dbReference type="Proteomes" id="UP000274358">
    <property type="component" value="Unassembled WGS sequence"/>
</dbReference>
<dbReference type="PANTHER" id="PTHR30537">
    <property type="entry name" value="HTH-TYPE TRANSCRIPTIONAL REGULATOR"/>
    <property type="match status" value="1"/>
</dbReference>
<reference evidence="6 7" key="1">
    <citation type="submission" date="2018-12" db="EMBL/GenBank/DDBJ databases">
        <title>Dyella dinghuensis sp. nov. DHOA06 and Dyella choica sp. nov. 4M-K27, isolated from forest soil.</title>
        <authorList>
            <person name="Qiu L.-H."/>
            <person name="Gao Z.-H."/>
        </authorList>
    </citation>
    <scope>NUCLEOTIDE SEQUENCE [LARGE SCALE GENOMIC DNA]</scope>
    <source>
        <strain evidence="6 7">4M-K27</strain>
    </source>
</reference>
<dbReference type="GO" id="GO:0043565">
    <property type="term" value="F:sequence-specific DNA binding"/>
    <property type="evidence" value="ECO:0007669"/>
    <property type="project" value="TreeGrafter"/>
</dbReference>
<keyword evidence="7" id="KW-1185">Reference proteome</keyword>
<keyword evidence="3" id="KW-0238">DNA-binding</keyword>
<proteinExistence type="inferred from homology"/>
<evidence type="ECO:0000256" key="3">
    <source>
        <dbReference type="ARBA" id="ARBA00023125"/>
    </source>
</evidence>
<dbReference type="PROSITE" id="PS50931">
    <property type="entry name" value="HTH_LYSR"/>
    <property type="match status" value="1"/>
</dbReference>
<evidence type="ECO:0000256" key="1">
    <source>
        <dbReference type="ARBA" id="ARBA00009437"/>
    </source>
</evidence>
<feature type="domain" description="HTH lysR-type" evidence="5">
    <location>
        <begin position="1"/>
        <end position="59"/>
    </location>
</feature>
<dbReference type="InterPro" id="IPR036390">
    <property type="entry name" value="WH_DNA-bd_sf"/>
</dbReference>
<dbReference type="InterPro" id="IPR005119">
    <property type="entry name" value="LysR_subst-bd"/>
</dbReference>
<keyword evidence="4" id="KW-0804">Transcription</keyword>